<dbReference type="CDD" id="cd18139">
    <property type="entry name" value="HLD_clamp_RarA"/>
    <property type="match status" value="1"/>
</dbReference>
<evidence type="ECO:0000256" key="1">
    <source>
        <dbReference type="ARBA" id="ARBA00002393"/>
    </source>
</evidence>
<protein>
    <submittedName>
        <fullName evidence="7">Replication-associated recombination protein A</fullName>
    </submittedName>
</protein>
<reference evidence="7" key="2">
    <citation type="submission" date="2024-06" db="EMBL/GenBank/DDBJ databases">
        <authorList>
            <person name="Petrova K.O."/>
            <person name="Toshchakov S.V."/>
            <person name="Boltjanskaja Y.V."/>
            <person name="Kevbrin V."/>
        </authorList>
    </citation>
    <scope>NUCLEOTIDE SEQUENCE</scope>
    <source>
        <strain evidence="7">Z-910T</strain>
    </source>
</reference>
<dbReference type="GO" id="GO:0008047">
    <property type="term" value="F:enzyme activator activity"/>
    <property type="evidence" value="ECO:0007669"/>
    <property type="project" value="TreeGrafter"/>
</dbReference>
<evidence type="ECO:0000256" key="3">
    <source>
        <dbReference type="ARBA" id="ARBA00022705"/>
    </source>
</evidence>
<proteinExistence type="inferred from homology"/>
<dbReference type="SUPFAM" id="SSF52540">
    <property type="entry name" value="P-loop containing nucleoside triphosphate hydrolases"/>
    <property type="match status" value="1"/>
</dbReference>
<dbReference type="SUPFAM" id="SSF48019">
    <property type="entry name" value="post-AAA+ oligomerization domain-like"/>
    <property type="match status" value="1"/>
</dbReference>
<dbReference type="InterPro" id="IPR003959">
    <property type="entry name" value="ATPase_AAA_core"/>
</dbReference>
<dbReference type="GO" id="GO:0003677">
    <property type="term" value="F:DNA binding"/>
    <property type="evidence" value="ECO:0007669"/>
    <property type="project" value="InterPro"/>
</dbReference>
<dbReference type="Pfam" id="PF00004">
    <property type="entry name" value="AAA"/>
    <property type="match status" value="1"/>
</dbReference>
<dbReference type="InterPro" id="IPR032423">
    <property type="entry name" value="AAA_assoc_2"/>
</dbReference>
<dbReference type="InterPro" id="IPR008921">
    <property type="entry name" value="DNA_pol3_clamp-load_cplx_C"/>
</dbReference>
<dbReference type="PANTHER" id="PTHR13779:SF7">
    <property type="entry name" value="ATPASE WRNIP1"/>
    <property type="match status" value="1"/>
</dbReference>
<dbReference type="InterPro" id="IPR021886">
    <property type="entry name" value="MgsA_C"/>
</dbReference>
<comment type="similarity">
    <text evidence="2">Belongs to the AAA ATPase family. RarA/MGS1/WRNIP1 subfamily.</text>
</comment>
<keyword evidence="3" id="KW-0235">DNA replication</keyword>
<dbReference type="FunFam" id="1.10.3710.10:FF:000003">
    <property type="entry name" value="ATPase, AAA family protein"/>
    <property type="match status" value="1"/>
</dbReference>
<gene>
    <name evidence="7" type="ORF">PRVXT_000868</name>
</gene>
<reference evidence="7" key="1">
    <citation type="journal article" date="2013" name="Extremophiles">
        <title>Proteinivorax tanatarense gen. nov., sp. nov., an anaerobic, haloalkaliphilic, proteolytic bacterium isolated from a decaying algal bloom, and proposal of Proteinivoraceae fam. nov.</title>
        <authorList>
            <person name="Kevbrin V."/>
            <person name="Boltyanskaya Y."/>
            <person name="Zhilina T."/>
            <person name="Kolganova T."/>
            <person name="Lavrentjeva E."/>
            <person name="Kuznetsov B."/>
        </authorList>
    </citation>
    <scope>NUCLEOTIDE SEQUENCE</scope>
    <source>
        <strain evidence="7">Z-910T</strain>
    </source>
</reference>
<dbReference type="Gene3D" id="3.40.50.300">
    <property type="entry name" value="P-loop containing nucleotide triphosphate hydrolases"/>
    <property type="match status" value="1"/>
</dbReference>
<evidence type="ECO:0000256" key="4">
    <source>
        <dbReference type="ARBA" id="ARBA00022741"/>
    </source>
</evidence>
<dbReference type="AlphaFoldDB" id="A0AAU7VNT5"/>
<dbReference type="InterPro" id="IPR003593">
    <property type="entry name" value="AAA+_ATPase"/>
</dbReference>
<evidence type="ECO:0000256" key="2">
    <source>
        <dbReference type="ARBA" id="ARBA00008959"/>
    </source>
</evidence>
<dbReference type="Pfam" id="PF12002">
    <property type="entry name" value="MgsA_C"/>
    <property type="match status" value="1"/>
</dbReference>
<evidence type="ECO:0000256" key="5">
    <source>
        <dbReference type="ARBA" id="ARBA00022840"/>
    </source>
</evidence>
<dbReference type="FunFam" id="1.20.272.10:FF:000001">
    <property type="entry name" value="Putative AAA family ATPase"/>
    <property type="match status" value="1"/>
</dbReference>
<name>A0AAU7VNT5_9FIRM</name>
<dbReference type="GO" id="GO:0006261">
    <property type="term" value="P:DNA-templated DNA replication"/>
    <property type="evidence" value="ECO:0007669"/>
    <property type="project" value="TreeGrafter"/>
</dbReference>
<dbReference type="GO" id="GO:0017116">
    <property type="term" value="F:single-stranded DNA helicase activity"/>
    <property type="evidence" value="ECO:0007669"/>
    <property type="project" value="TreeGrafter"/>
</dbReference>
<feature type="domain" description="AAA+ ATPase" evidence="6">
    <location>
        <begin position="48"/>
        <end position="172"/>
    </location>
</feature>
<evidence type="ECO:0000259" key="6">
    <source>
        <dbReference type="SMART" id="SM00382"/>
    </source>
</evidence>
<dbReference type="PANTHER" id="PTHR13779">
    <property type="entry name" value="WERNER HELICASE-INTERACTING PROTEIN 1 FAMILY MEMBER"/>
    <property type="match status" value="1"/>
</dbReference>
<evidence type="ECO:0000313" key="7">
    <source>
        <dbReference type="EMBL" id="XBX75714.1"/>
    </source>
</evidence>
<accession>A0AAU7VNT5</accession>
<dbReference type="SMART" id="SM00382">
    <property type="entry name" value="AAA"/>
    <property type="match status" value="1"/>
</dbReference>
<dbReference type="CDD" id="cd00009">
    <property type="entry name" value="AAA"/>
    <property type="match status" value="1"/>
</dbReference>
<dbReference type="FunFam" id="3.40.50.300:FF:000137">
    <property type="entry name" value="Replication-associated recombination protein A"/>
    <property type="match status" value="1"/>
</dbReference>
<dbReference type="GO" id="GO:0005524">
    <property type="term" value="F:ATP binding"/>
    <property type="evidence" value="ECO:0007669"/>
    <property type="project" value="UniProtKB-KW"/>
</dbReference>
<sequence length="439" mass="48683">MDLFNYNKDNSSQPLAARFRPTTLDEFIGQTHIVGKGSLLRRAIMADKLTSMIFYGPPGTGKTTLAEVIANTTDSHFMKLNAVTSGVKDIREVINTANDNLNMYGQKTILFIDEIHRFNKSQQDALLPSVEKGTIILIGATTENPYFEVNSALISRATIFKLEHLTHEELGEMLNRVLTDGKKGYKNLGVNLDSEAKEHLINAAGGDARVLLNGLELAVLSTPTESDGTVKITLKEIEQSVQKKGIIYDKGGDNHYDVISAMIKSIRGSDPDGAVYWLARLIEGGEDPKYIARRLLIHASEDVGNADPNALNLAVSTFHAVNFVGMPEGRIILSQCCLYLATAPKSNKSYIAIDQALRDVVNHKTATVPAHLKDSHYKGAEKLGHGVDYKYPHSYSNNFVSQQYLPDELQEKRYYKPGESGYEQKIKEYIDKTKGSWED</sequence>
<keyword evidence="5" id="KW-0067">ATP-binding</keyword>
<dbReference type="RefSeq" id="WP_350344454.1">
    <property type="nucleotide sequence ID" value="NZ_CP158367.1"/>
</dbReference>
<keyword evidence="4" id="KW-0547">Nucleotide-binding</keyword>
<dbReference type="GO" id="GO:0000731">
    <property type="term" value="P:DNA synthesis involved in DNA repair"/>
    <property type="evidence" value="ECO:0007669"/>
    <property type="project" value="TreeGrafter"/>
</dbReference>
<dbReference type="Pfam" id="PF16193">
    <property type="entry name" value="AAA_assoc_2"/>
    <property type="match status" value="1"/>
</dbReference>
<comment type="function">
    <text evidence="1">DNA-dependent ATPase that plays important roles in cellular responses to stalled DNA replication processes.</text>
</comment>
<organism evidence="7">
    <name type="scientific">Proteinivorax tanatarense</name>
    <dbReference type="NCBI Taxonomy" id="1260629"/>
    <lineage>
        <taxon>Bacteria</taxon>
        <taxon>Bacillati</taxon>
        <taxon>Bacillota</taxon>
        <taxon>Clostridia</taxon>
        <taxon>Eubacteriales</taxon>
        <taxon>Proteinivoracaceae</taxon>
        <taxon>Proteinivorax</taxon>
    </lineage>
</organism>
<dbReference type="Gene3D" id="1.10.3710.10">
    <property type="entry name" value="DNA polymerase III clamp loader subunits, C-terminal domain"/>
    <property type="match status" value="1"/>
</dbReference>
<dbReference type="EMBL" id="CP158367">
    <property type="protein sequence ID" value="XBX75714.1"/>
    <property type="molecule type" value="Genomic_DNA"/>
</dbReference>
<dbReference type="Gene3D" id="1.10.8.60">
    <property type="match status" value="1"/>
</dbReference>
<dbReference type="Gene3D" id="1.20.272.10">
    <property type="match status" value="1"/>
</dbReference>
<dbReference type="GO" id="GO:0016887">
    <property type="term" value="F:ATP hydrolysis activity"/>
    <property type="evidence" value="ECO:0007669"/>
    <property type="project" value="InterPro"/>
</dbReference>
<dbReference type="InterPro" id="IPR027417">
    <property type="entry name" value="P-loop_NTPase"/>
</dbReference>
<dbReference type="InterPro" id="IPR051314">
    <property type="entry name" value="AAA_ATPase_RarA/MGS1/WRNIP1"/>
</dbReference>